<sequence>MKLRDIVSKINPETVAGNLDLEIESICYDSRKAEKNSLFVAIPGFKADGHRFIQEAYTRGARAFVVEKGLNPLPGAALIKVPSSRKALARISNIFYNYPSKKLKLVGVTGTNGKTTVTYFLQSIFRQAGIKTGRLSTINYDLGGEIYPATTTTPESLELQKFLEKMLINQVKYVFMEVSSHSLVLHRVEETEFSWAIFTNLSPEHLDFHKNMEDYLEAKSILFKKMAPDKKALINIDDPAGYKIIKETSCSVITYGIKKQADYQASDLSMDGRRVLFKAKINGKNEEFEIHLPGFHNVYNALAAIGVARE</sequence>
<dbReference type="InterPro" id="IPR035911">
    <property type="entry name" value="MurE/MurF_N"/>
</dbReference>
<keyword evidence="3" id="KW-0436">Ligase</keyword>
<dbReference type="InterPro" id="IPR036565">
    <property type="entry name" value="Mur-like_cat_sf"/>
</dbReference>
<dbReference type="InterPro" id="IPR005761">
    <property type="entry name" value="UDP-N-AcMur-Glu-dNH2Pim_ligase"/>
</dbReference>
<feature type="domain" description="Mur ligase central" evidence="2">
    <location>
        <begin position="108"/>
        <end position="308"/>
    </location>
</feature>
<dbReference type="GO" id="GO:0005737">
    <property type="term" value="C:cytoplasm"/>
    <property type="evidence" value="ECO:0007669"/>
    <property type="project" value="InterPro"/>
</dbReference>
<comment type="caution">
    <text evidence="3">The sequence shown here is derived from an EMBL/GenBank/DDBJ whole genome shotgun (WGS) entry which is preliminary data.</text>
</comment>
<reference evidence="3 4" key="1">
    <citation type="submission" date="2018-06" db="EMBL/GenBank/DDBJ databases">
        <title>Extensive metabolic versatility and redundancy in microbially diverse, dynamic hydrothermal sediments.</title>
        <authorList>
            <person name="Dombrowski N."/>
            <person name="Teske A."/>
            <person name="Baker B.J."/>
        </authorList>
    </citation>
    <scope>NUCLEOTIDE SEQUENCE [LARGE SCALE GENOMIC DNA]</scope>
    <source>
        <strain evidence="3">B3_G15</strain>
    </source>
</reference>
<dbReference type="Gene3D" id="3.40.1390.10">
    <property type="entry name" value="MurE/MurF, N-terminal domain"/>
    <property type="match status" value="1"/>
</dbReference>
<dbReference type="InterPro" id="IPR000713">
    <property type="entry name" value="Mur_ligase_N"/>
</dbReference>
<dbReference type="InterPro" id="IPR013221">
    <property type="entry name" value="Mur_ligase_cen"/>
</dbReference>
<dbReference type="SUPFAM" id="SSF63418">
    <property type="entry name" value="MurE/MurF N-terminal domain"/>
    <property type="match status" value="1"/>
</dbReference>
<protein>
    <submittedName>
        <fullName evidence="3">UDP-N-acetylmuramoyl-L-alanyl-D-glutamate--2, 6-diaminopimelate ligase</fullName>
    </submittedName>
</protein>
<evidence type="ECO:0000259" key="2">
    <source>
        <dbReference type="Pfam" id="PF08245"/>
    </source>
</evidence>
<proteinExistence type="predicted"/>
<dbReference type="EMBL" id="QMQA01000165">
    <property type="protein sequence ID" value="RLE12437.1"/>
    <property type="molecule type" value="Genomic_DNA"/>
</dbReference>
<feature type="non-terminal residue" evidence="3">
    <location>
        <position position="310"/>
    </location>
</feature>
<feature type="domain" description="Mur ligase N-terminal catalytic" evidence="1">
    <location>
        <begin position="22"/>
        <end position="96"/>
    </location>
</feature>
<accession>A0A662DD65</accession>
<dbReference type="GO" id="GO:0008360">
    <property type="term" value="P:regulation of cell shape"/>
    <property type="evidence" value="ECO:0007669"/>
    <property type="project" value="InterPro"/>
</dbReference>
<dbReference type="GO" id="GO:0016881">
    <property type="term" value="F:acid-amino acid ligase activity"/>
    <property type="evidence" value="ECO:0007669"/>
    <property type="project" value="InterPro"/>
</dbReference>
<dbReference type="NCBIfam" id="TIGR01085">
    <property type="entry name" value="murE"/>
    <property type="match status" value="1"/>
</dbReference>
<evidence type="ECO:0000313" key="3">
    <source>
        <dbReference type="EMBL" id="RLE12437.1"/>
    </source>
</evidence>
<name>A0A662DD65_UNCAE</name>
<dbReference type="GO" id="GO:0005524">
    <property type="term" value="F:ATP binding"/>
    <property type="evidence" value="ECO:0007669"/>
    <property type="project" value="InterPro"/>
</dbReference>
<evidence type="ECO:0000313" key="4">
    <source>
        <dbReference type="Proteomes" id="UP000280417"/>
    </source>
</evidence>
<dbReference type="Pfam" id="PF01225">
    <property type="entry name" value="Mur_ligase"/>
    <property type="match status" value="1"/>
</dbReference>
<dbReference type="Proteomes" id="UP000280417">
    <property type="component" value="Unassembled WGS sequence"/>
</dbReference>
<dbReference type="AlphaFoldDB" id="A0A662DD65"/>
<dbReference type="PANTHER" id="PTHR23135">
    <property type="entry name" value="MUR LIGASE FAMILY MEMBER"/>
    <property type="match status" value="1"/>
</dbReference>
<dbReference type="Pfam" id="PF08245">
    <property type="entry name" value="Mur_ligase_M"/>
    <property type="match status" value="1"/>
</dbReference>
<dbReference type="GO" id="GO:0051301">
    <property type="term" value="P:cell division"/>
    <property type="evidence" value="ECO:0007669"/>
    <property type="project" value="InterPro"/>
</dbReference>
<evidence type="ECO:0000259" key="1">
    <source>
        <dbReference type="Pfam" id="PF01225"/>
    </source>
</evidence>
<dbReference type="Gene3D" id="3.40.1190.10">
    <property type="entry name" value="Mur-like, catalytic domain"/>
    <property type="match status" value="1"/>
</dbReference>
<dbReference type="PANTHER" id="PTHR23135:SF4">
    <property type="entry name" value="UDP-N-ACETYLMURAMOYL-L-ALANYL-D-GLUTAMATE--2,6-DIAMINOPIMELATE LIGASE MURE HOMOLOG, CHLOROPLASTIC"/>
    <property type="match status" value="1"/>
</dbReference>
<dbReference type="SUPFAM" id="SSF53623">
    <property type="entry name" value="MurD-like peptide ligases, catalytic domain"/>
    <property type="match status" value="1"/>
</dbReference>
<organism evidence="3 4">
    <name type="scientific">Aerophobetes bacterium</name>
    <dbReference type="NCBI Taxonomy" id="2030807"/>
    <lineage>
        <taxon>Bacteria</taxon>
        <taxon>Candidatus Aerophobota</taxon>
    </lineage>
</organism>
<gene>
    <name evidence="3" type="ORF">DRJ04_06205</name>
</gene>